<protein>
    <submittedName>
        <fullName evidence="1">Uncharacterized protein</fullName>
    </submittedName>
</protein>
<evidence type="ECO:0000313" key="2">
    <source>
        <dbReference type="Proteomes" id="UP000319342"/>
    </source>
</evidence>
<dbReference type="Proteomes" id="UP000319342">
    <property type="component" value="Chromosome"/>
</dbReference>
<evidence type="ECO:0000313" key="1">
    <source>
        <dbReference type="EMBL" id="QDU86330.1"/>
    </source>
</evidence>
<dbReference type="EMBL" id="CP036290">
    <property type="protein sequence ID" value="QDU86330.1"/>
    <property type="molecule type" value="Genomic_DNA"/>
</dbReference>
<sequence>MPNARPMTSLSRHAATFALALPLVAGLPLLASFGPSTAAAAATAQEPLENLKTVQAEILAKAIELAELADDIKADVERDQIYRCILAYDTDNKDARKALGYTKKKNEWVFKKYKEPKSRAGDDELADLSAKRKAAAEALADRVDECFPTENATARHKEERRAELANLAMLDWNNEDLRERAGQKWDEEREEWRIFEVVDAKFDRLLREGLMKDLQANSPTGTRAELDPSGQATGIAFTTVIECPRALVATTGTPEEGQRVLEIFHQAPDMLTQMFGIPDPFAQQGVQFRYYGLADPDLRLQFYQRHPEFQGDPQYQSTIAGSQFGNYICCIASNQAAGRYDMAANQRVGNYLEQVFGADLNKGWVRAGLGLFLSSQLCGTRLTLWIQTDDYGEKDGPSLGERLRDPSVDWLDEARLLLRRSSNPVNLVTVIGKKTADFSAEDLLASYAISAYLFEGRRADLIEILKGVGKGDNPTLTFEKHLGMPMDAFRERLVEWLGEMRKG</sequence>
<organism evidence="1 2">
    <name type="scientific">Rohdeia mirabilis</name>
    <dbReference type="NCBI Taxonomy" id="2528008"/>
    <lineage>
        <taxon>Bacteria</taxon>
        <taxon>Pseudomonadati</taxon>
        <taxon>Planctomycetota</taxon>
        <taxon>Planctomycetia</taxon>
        <taxon>Planctomycetia incertae sedis</taxon>
        <taxon>Rohdeia</taxon>
    </lineage>
</organism>
<proteinExistence type="predicted"/>
<keyword evidence="2" id="KW-1185">Reference proteome</keyword>
<name>A0A518D4D5_9BACT</name>
<reference evidence="1 2" key="1">
    <citation type="submission" date="2019-02" db="EMBL/GenBank/DDBJ databases">
        <title>Deep-cultivation of Planctomycetes and their phenomic and genomic characterization uncovers novel biology.</title>
        <authorList>
            <person name="Wiegand S."/>
            <person name="Jogler M."/>
            <person name="Boedeker C."/>
            <person name="Pinto D."/>
            <person name="Vollmers J."/>
            <person name="Rivas-Marin E."/>
            <person name="Kohn T."/>
            <person name="Peeters S.H."/>
            <person name="Heuer A."/>
            <person name="Rast P."/>
            <person name="Oberbeckmann S."/>
            <person name="Bunk B."/>
            <person name="Jeske O."/>
            <person name="Meyerdierks A."/>
            <person name="Storesund J.E."/>
            <person name="Kallscheuer N."/>
            <person name="Luecker S."/>
            <person name="Lage O.M."/>
            <person name="Pohl T."/>
            <person name="Merkel B.J."/>
            <person name="Hornburger P."/>
            <person name="Mueller R.-W."/>
            <person name="Bruemmer F."/>
            <person name="Labrenz M."/>
            <person name="Spormann A.M."/>
            <person name="Op den Camp H."/>
            <person name="Overmann J."/>
            <person name="Amann R."/>
            <person name="Jetten M.S.M."/>
            <person name="Mascher T."/>
            <person name="Medema M.H."/>
            <person name="Devos D.P."/>
            <person name="Kaster A.-K."/>
            <person name="Ovreas L."/>
            <person name="Rohde M."/>
            <person name="Galperin M.Y."/>
            <person name="Jogler C."/>
        </authorList>
    </citation>
    <scope>NUCLEOTIDE SEQUENCE [LARGE SCALE GENOMIC DNA]</scope>
    <source>
        <strain evidence="1 2">Pla163</strain>
    </source>
</reference>
<dbReference type="AlphaFoldDB" id="A0A518D4D5"/>
<accession>A0A518D4D5</accession>
<gene>
    <name evidence="1" type="ORF">Pla163_34810</name>
</gene>